<keyword evidence="9" id="KW-1185">Reference proteome</keyword>
<name>A0A9N7N7A6_STRHE</name>
<organism evidence="8 9">
    <name type="scientific">Striga hermonthica</name>
    <name type="common">Purple witchweed</name>
    <name type="synonym">Buchnera hermonthica</name>
    <dbReference type="NCBI Taxonomy" id="68872"/>
    <lineage>
        <taxon>Eukaryota</taxon>
        <taxon>Viridiplantae</taxon>
        <taxon>Streptophyta</taxon>
        <taxon>Embryophyta</taxon>
        <taxon>Tracheophyta</taxon>
        <taxon>Spermatophyta</taxon>
        <taxon>Magnoliopsida</taxon>
        <taxon>eudicotyledons</taxon>
        <taxon>Gunneridae</taxon>
        <taxon>Pentapetalae</taxon>
        <taxon>asterids</taxon>
        <taxon>lamiids</taxon>
        <taxon>Lamiales</taxon>
        <taxon>Orobanchaceae</taxon>
        <taxon>Buchnereae</taxon>
        <taxon>Striga</taxon>
    </lineage>
</organism>
<evidence type="ECO:0000256" key="1">
    <source>
        <dbReference type="ARBA" id="ARBA00004245"/>
    </source>
</evidence>
<evidence type="ECO:0000313" key="9">
    <source>
        <dbReference type="Proteomes" id="UP001153555"/>
    </source>
</evidence>
<proteinExistence type="inferred from homology"/>
<feature type="region of interest" description="Disordered" evidence="6">
    <location>
        <begin position="196"/>
        <end position="226"/>
    </location>
</feature>
<comment type="subcellular location">
    <subcellularLocation>
        <location evidence="1">Cytoplasm</location>
        <location evidence="1">Cytoskeleton</location>
    </subcellularLocation>
</comment>
<feature type="domain" description="TPX2 C-terminal" evidence="7">
    <location>
        <begin position="319"/>
        <end position="383"/>
    </location>
</feature>
<reference evidence="8" key="1">
    <citation type="submission" date="2019-12" db="EMBL/GenBank/DDBJ databases">
        <authorList>
            <person name="Scholes J."/>
        </authorList>
    </citation>
    <scope>NUCLEOTIDE SEQUENCE</scope>
</reference>
<dbReference type="InterPro" id="IPR027329">
    <property type="entry name" value="TPX2_C"/>
</dbReference>
<feature type="compositionally biased region" description="Basic and acidic residues" evidence="6">
    <location>
        <begin position="209"/>
        <end position="226"/>
    </location>
</feature>
<dbReference type="AlphaFoldDB" id="A0A9N7N7A6"/>
<dbReference type="EMBL" id="CACSLK010024742">
    <property type="protein sequence ID" value="CAA0824448.1"/>
    <property type="molecule type" value="Genomic_DNA"/>
</dbReference>
<dbReference type="Proteomes" id="UP001153555">
    <property type="component" value="Unassembled WGS sequence"/>
</dbReference>
<dbReference type="InterPro" id="IPR044216">
    <property type="entry name" value="WDL7"/>
</dbReference>
<feature type="compositionally biased region" description="Basic and acidic residues" evidence="6">
    <location>
        <begin position="119"/>
        <end position="149"/>
    </location>
</feature>
<feature type="region of interest" description="Disordered" evidence="6">
    <location>
        <begin position="115"/>
        <end position="179"/>
    </location>
</feature>
<feature type="non-terminal residue" evidence="8">
    <location>
        <position position="388"/>
    </location>
</feature>
<dbReference type="GO" id="GO:0005874">
    <property type="term" value="C:microtubule"/>
    <property type="evidence" value="ECO:0007669"/>
    <property type="project" value="UniProtKB-KW"/>
</dbReference>
<evidence type="ECO:0000256" key="6">
    <source>
        <dbReference type="SAM" id="MobiDB-lite"/>
    </source>
</evidence>
<evidence type="ECO:0000256" key="5">
    <source>
        <dbReference type="ARBA" id="ARBA00023212"/>
    </source>
</evidence>
<dbReference type="Pfam" id="PF06886">
    <property type="entry name" value="TPX2"/>
    <property type="match status" value="1"/>
</dbReference>
<accession>A0A9N7N7A6</accession>
<sequence>AGSFHSGSISFGRFEIESLCWERRSSFSHNRYLEEVEKYSKPGSVTEKKAYFEAHFKKKGTLPLASPSETKYRTCEHDTSQRTGYDGVEMNYMESACGTIACEAQLESSCDDTVPADGISEHGSVKESHCAEFESSSKSEPKENLDGKVSKSNTSHVSNVMVGPIGDDHAANGNCDANVNIRQGSTSEVQSQVEYNMPRSSRPGSVVHSKSDISNKPSKVSEDKTNKSMKNVMRWKVENKTSKADVQIKRQIHRNPRIECGSKVKGDCDVKRKIPINRRVEESLSTPLQKVPSRVHQIENRKKYVADTPQTCIHDDSSFRLKCNERVERRKEFDTKLEEKMHAKEANMHRLQPKSQEKARVEMKQLRNTLDFKAKPLPSLYRGSDKNK</sequence>
<comment type="caution">
    <text evidence="8">The sequence shown here is derived from an EMBL/GenBank/DDBJ whole genome shotgun (WGS) entry which is preliminary data.</text>
</comment>
<feature type="non-terminal residue" evidence="8">
    <location>
        <position position="1"/>
    </location>
</feature>
<evidence type="ECO:0000256" key="2">
    <source>
        <dbReference type="ARBA" id="ARBA00005885"/>
    </source>
</evidence>
<protein>
    <submittedName>
        <fullName evidence="8">TPX2 (Targeting protein for Xklp2) protein family</fullName>
    </submittedName>
</protein>
<keyword evidence="3" id="KW-0963">Cytoplasm</keyword>
<keyword evidence="4" id="KW-0493">Microtubule</keyword>
<evidence type="ECO:0000256" key="3">
    <source>
        <dbReference type="ARBA" id="ARBA00022490"/>
    </source>
</evidence>
<dbReference type="PANTHER" id="PTHR47067">
    <property type="entry name" value="TPX2 (TARGETING PROTEIN FOR XKLP2) PROTEIN FAMILY-RELATED"/>
    <property type="match status" value="1"/>
</dbReference>
<evidence type="ECO:0000313" key="8">
    <source>
        <dbReference type="EMBL" id="CAA0824448.1"/>
    </source>
</evidence>
<dbReference type="OrthoDB" id="758458at2759"/>
<gene>
    <name evidence="8" type="ORF">SHERM_21394</name>
</gene>
<evidence type="ECO:0000256" key="4">
    <source>
        <dbReference type="ARBA" id="ARBA00022701"/>
    </source>
</evidence>
<feature type="region of interest" description="Disordered" evidence="6">
    <location>
        <begin position="366"/>
        <end position="388"/>
    </location>
</feature>
<keyword evidence="5" id="KW-0206">Cytoskeleton</keyword>
<evidence type="ECO:0000259" key="7">
    <source>
        <dbReference type="Pfam" id="PF06886"/>
    </source>
</evidence>
<dbReference type="PANTHER" id="PTHR47067:SF6">
    <property type="entry name" value="PROTEIN WVD2-LIKE 7"/>
    <property type="match status" value="1"/>
</dbReference>
<comment type="similarity">
    <text evidence="2">Belongs to the TPX2 family.</text>
</comment>